<sequence>MADSIKSVVKLINILNCFSLEKREWSIKELHEQTGYNKSTIYRLLATLQEHGYMEQNPVNQKYYLGFRFFHLGSIVLNSMDLRQAALPIMKRLAEETKETIELNIIDQNQRVCIDKVDSPETVRNFVRVGERNPLHLGASGKILLAHLERAIQRQILEKYGIDPEQQEHILSELDKIQSEGFVVTRGERVPGSFAIAVPIRDHTNKVIAGLTMAGPIQRLTDEHLNDSILKVKRAGLEISERLGYLKQRG</sequence>
<dbReference type="Gene3D" id="1.10.10.10">
    <property type="entry name" value="Winged helix-like DNA-binding domain superfamily/Winged helix DNA-binding domain"/>
    <property type="match status" value="1"/>
</dbReference>
<evidence type="ECO:0000313" key="9">
    <source>
        <dbReference type="Proteomes" id="UP000196475"/>
    </source>
</evidence>
<dbReference type="GO" id="GO:0003700">
    <property type="term" value="F:DNA-binding transcription factor activity"/>
    <property type="evidence" value="ECO:0007669"/>
    <property type="project" value="TreeGrafter"/>
</dbReference>
<evidence type="ECO:0000259" key="7">
    <source>
        <dbReference type="PROSITE" id="PS51078"/>
    </source>
</evidence>
<gene>
    <name evidence="8" type="ORF">BAA01_16265</name>
</gene>
<dbReference type="SUPFAM" id="SSF46785">
    <property type="entry name" value="Winged helix' DNA-binding domain"/>
    <property type="match status" value="1"/>
</dbReference>
<accession>A0A1Y3PTP8</accession>
<dbReference type="GO" id="GO:0003677">
    <property type="term" value="F:DNA binding"/>
    <property type="evidence" value="ECO:0007669"/>
    <property type="project" value="UniProtKB-KW"/>
</dbReference>
<comment type="caution">
    <text evidence="8">The sequence shown here is derived from an EMBL/GenBank/DDBJ whole genome shotgun (WGS) entry which is preliminary data.</text>
</comment>
<dbReference type="GO" id="GO:0045892">
    <property type="term" value="P:negative regulation of DNA-templated transcription"/>
    <property type="evidence" value="ECO:0007669"/>
    <property type="project" value="TreeGrafter"/>
</dbReference>
<dbReference type="FunFam" id="1.10.10.10:FF:000056">
    <property type="entry name" value="IclR family transcriptional regulator"/>
    <property type="match status" value="1"/>
</dbReference>
<dbReference type="PANTHER" id="PTHR30136:SF35">
    <property type="entry name" value="HTH-TYPE TRANSCRIPTIONAL REGULATOR RV1719"/>
    <property type="match status" value="1"/>
</dbReference>
<evidence type="ECO:0000259" key="6">
    <source>
        <dbReference type="PROSITE" id="PS51077"/>
    </source>
</evidence>
<dbReference type="EMBL" id="LZRT01000019">
    <property type="protein sequence ID" value="OUM90394.1"/>
    <property type="molecule type" value="Genomic_DNA"/>
</dbReference>
<feature type="domain" description="IclR-ED" evidence="7">
    <location>
        <begin position="68"/>
        <end position="245"/>
    </location>
</feature>
<dbReference type="InterPro" id="IPR014757">
    <property type="entry name" value="Tscrpt_reg_IclR_C"/>
</dbReference>
<evidence type="ECO:0000256" key="5">
    <source>
        <dbReference type="ARBA" id="ARBA00070406"/>
    </source>
</evidence>
<dbReference type="InterPro" id="IPR005471">
    <property type="entry name" value="Tscrpt_reg_IclR_N"/>
</dbReference>
<organism evidence="8 9">
    <name type="scientific">Bacillus thermozeamaize</name>
    <dbReference type="NCBI Taxonomy" id="230954"/>
    <lineage>
        <taxon>Bacteria</taxon>
        <taxon>Bacillati</taxon>
        <taxon>Bacillota</taxon>
        <taxon>Bacilli</taxon>
        <taxon>Bacillales</taxon>
        <taxon>Bacillaceae</taxon>
        <taxon>Bacillus</taxon>
    </lineage>
</organism>
<protein>
    <recommendedName>
        <fullName evidence="5">Glycerol operon regulatory protein</fullName>
    </recommendedName>
</protein>
<dbReference type="InterPro" id="IPR029016">
    <property type="entry name" value="GAF-like_dom_sf"/>
</dbReference>
<name>A0A1Y3PTP8_9BACI</name>
<keyword evidence="2" id="KW-0238">DNA-binding</keyword>
<dbReference type="AlphaFoldDB" id="A0A1Y3PTP8"/>
<dbReference type="Pfam" id="PF09339">
    <property type="entry name" value="HTH_IclR"/>
    <property type="match status" value="1"/>
</dbReference>
<reference evidence="9" key="1">
    <citation type="submission" date="2016-06" db="EMBL/GenBank/DDBJ databases">
        <authorList>
            <person name="Nascimento L."/>
            <person name="Pereira R.V."/>
            <person name="Martins L.F."/>
            <person name="Quaggio R.B."/>
            <person name="Silva A.M."/>
            <person name="Setubal J.C."/>
        </authorList>
    </citation>
    <scope>NUCLEOTIDE SEQUENCE [LARGE SCALE GENOMIC DNA]</scope>
</reference>
<evidence type="ECO:0000256" key="3">
    <source>
        <dbReference type="ARBA" id="ARBA00023163"/>
    </source>
</evidence>
<keyword evidence="1" id="KW-0805">Transcription regulation</keyword>
<evidence type="ECO:0000256" key="4">
    <source>
        <dbReference type="ARBA" id="ARBA00058938"/>
    </source>
</evidence>
<evidence type="ECO:0000313" key="8">
    <source>
        <dbReference type="EMBL" id="OUM90394.1"/>
    </source>
</evidence>
<dbReference type="PROSITE" id="PS51078">
    <property type="entry name" value="ICLR_ED"/>
    <property type="match status" value="1"/>
</dbReference>
<dbReference type="Proteomes" id="UP000196475">
    <property type="component" value="Unassembled WGS sequence"/>
</dbReference>
<evidence type="ECO:0000256" key="1">
    <source>
        <dbReference type="ARBA" id="ARBA00023015"/>
    </source>
</evidence>
<dbReference type="PANTHER" id="PTHR30136">
    <property type="entry name" value="HELIX-TURN-HELIX TRANSCRIPTIONAL REGULATOR, ICLR FAMILY"/>
    <property type="match status" value="1"/>
</dbReference>
<dbReference type="Pfam" id="PF01614">
    <property type="entry name" value="IclR_C"/>
    <property type="match status" value="1"/>
</dbReference>
<dbReference type="SUPFAM" id="SSF55781">
    <property type="entry name" value="GAF domain-like"/>
    <property type="match status" value="1"/>
</dbReference>
<dbReference type="SMART" id="SM00346">
    <property type="entry name" value="HTH_ICLR"/>
    <property type="match status" value="1"/>
</dbReference>
<feature type="domain" description="HTH iclR-type" evidence="6">
    <location>
        <begin position="5"/>
        <end position="67"/>
    </location>
</feature>
<dbReference type="InterPro" id="IPR036390">
    <property type="entry name" value="WH_DNA-bd_sf"/>
</dbReference>
<proteinExistence type="predicted"/>
<dbReference type="Gene3D" id="3.30.450.40">
    <property type="match status" value="1"/>
</dbReference>
<dbReference type="InterPro" id="IPR036388">
    <property type="entry name" value="WH-like_DNA-bd_sf"/>
</dbReference>
<dbReference type="PROSITE" id="PS51077">
    <property type="entry name" value="HTH_ICLR"/>
    <property type="match status" value="1"/>
</dbReference>
<keyword evidence="3" id="KW-0804">Transcription</keyword>
<comment type="function">
    <text evidence="4">May be an activator protein for the gylABX operon.</text>
</comment>
<evidence type="ECO:0000256" key="2">
    <source>
        <dbReference type="ARBA" id="ARBA00023125"/>
    </source>
</evidence>
<dbReference type="InterPro" id="IPR050707">
    <property type="entry name" value="HTH_MetabolicPath_Reg"/>
</dbReference>